<dbReference type="CDD" id="cd05233">
    <property type="entry name" value="SDR_c"/>
    <property type="match status" value="1"/>
</dbReference>
<reference evidence="4 5" key="1">
    <citation type="submission" date="2017-10" db="EMBL/GenBank/DDBJ databases">
        <title>Genome announcement of Methylocella silvestris TVC from permafrost.</title>
        <authorList>
            <person name="Wang J."/>
            <person name="Geng K."/>
            <person name="Ul-Haque F."/>
            <person name="Crombie A.T."/>
            <person name="Street L.E."/>
            <person name="Wookey P.A."/>
            <person name="Murrell J.C."/>
            <person name="Pratscher J."/>
        </authorList>
    </citation>
    <scope>NUCLEOTIDE SEQUENCE [LARGE SCALE GENOMIC DNA]</scope>
    <source>
        <strain evidence="4 5">TVC</strain>
    </source>
</reference>
<dbReference type="OrthoDB" id="9808814at2"/>
<evidence type="ECO:0000256" key="3">
    <source>
        <dbReference type="RuleBase" id="RU000363"/>
    </source>
</evidence>
<dbReference type="Pfam" id="PF00106">
    <property type="entry name" value="adh_short"/>
    <property type="match status" value="1"/>
</dbReference>
<dbReference type="InterPro" id="IPR002347">
    <property type="entry name" value="SDR_fam"/>
</dbReference>
<comment type="caution">
    <text evidence="4">The sequence shown here is derived from an EMBL/GenBank/DDBJ whole genome shotgun (WGS) entry which is preliminary data.</text>
</comment>
<sequence>MQASVDGRRVALITGASGGIGADLARVFARNGHDLMLVARSDDKLAALADEIEGATGRRPLRLALDLSGPQAADAIEAALKESGARVEVLVNNAGYGLSGDVGELGEAEQLGVIDLNIRVLTQLTIRFLPDIRAARGKILNVASVVSYFPGGPGMAIYYASKAYVLSFSLGLAQELLSEGVVVSALCPGVTPTGFQARAKFGPEIRLDKMPATSSIEVAEAGYKGLMAGRREIIPGGFNKLGAWALPFAPKHMILSLISQMQHQRR</sequence>
<dbReference type="EMBL" id="PDZR01000005">
    <property type="protein sequence ID" value="PNG26687.1"/>
    <property type="molecule type" value="Genomic_DNA"/>
</dbReference>
<accession>A0A2J7TIX1</accession>
<evidence type="ECO:0000256" key="2">
    <source>
        <dbReference type="ARBA" id="ARBA00023002"/>
    </source>
</evidence>
<dbReference type="PANTHER" id="PTHR44196:SF2">
    <property type="entry name" value="SHORT-CHAIN DEHYDROGENASE-RELATED"/>
    <property type="match status" value="1"/>
</dbReference>
<dbReference type="RefSeq" id="WP_102842985.1">
    <property type="nucleotide sequence ID" value="NZ_PDZR01000005.1"/>
</dbReference>
<comment type="similarity">
    <text evidence="1 3">Belongs to the short-chain dehydrogenases/reductases (SDR) family.</text>
</comment>
<dbReference type="GO" id="GO:0016020">
    <property type="term" value="C:membrane"/>
    <property type="evidence" value="ECO:0007669"/>
    <property type="project" value="TreeGrafter"/>
</dbReference>
<evidence type="ECO:0000256" key="1">
    <source>
        <dbReference type="ARBA" id="ARBA00006484"/>
    </source>
</evidence>
<dbReference type="Gene3D" id="3.40.50.720">
    <property type="entry name" value="NAD(P)-binding Rossmann-like Domain"/>
    <property type="match status" value="1"/>
</dbReference>
<dbReference type="PIRSF" id="PIRSF000126">
    <property type="entry name" value="11-beta-HSD1"/>
    <property type="match status" value="1"/>
</dbReference>
<dbReference type="InterPro" id="IPR036291">
    <property type="entry name" value="NAD(P)-bd_dom_sf"/>
</dbReference>
<dbReference type="AlphaFoldDB" id="A0A2J7TIX1"/>
<dbReference type="PRINTS" id="PR00080">
    <property type="entry name" value="SDRFAMILY"/>
</dbReference>
<keyword evidence="2" id="KW-0560">Oxidoreductase</keyword>
<name>A0A2J7TIX1_METSI</name>
<dbReference type="Proteomes" id="UP000236286">
    <property type="component" value="Unassembled WGS sequence"/>
</dbReference>
<evidence type="ECO:0000313" key="5">
    <source>
        <dbReference type="Proteomes" id="UP000236286"/>
    </source>
</evidence>
<evidence type="ECO:0000313" key="4">
    <source>
        <dbReference type="EMBL" id="PNG26687.1"/>
    </source>
</evidence>
<organism evidence="4 5">
    <name type="scientific">Methylocella silvestris</name>
    <dbReference type="NCBI Taxonomy" id="199596"/>
    <lineage>
        <taxon>Bacteria</taxon>
        <taxon>Pseudomonadati</taxon>
        <taxon>Pseudomonadota</taxon>
        <taxon>Alphaproteobacteria</taxon>
        <taxon>Hyphomicrobiales</taxon>
        <taxon>Beijerinckiaceae</taxon>
        <taxon>Methylocella</taxon>
    </lineage>
</organism>
<dbReference type="PANTHER" id="PTHR44196">
    <property type="entry name" value="DEHYDROGENASE/REDUCTASE SDR FAMILY MEMBER 7B"/>
    <property type="match status" value="1"/>
</dbReference>
<dbReference type="PRINTS" id="PR00081">
    <property type="entry name" value="GDHRDH"/>
</dbReference>
<protein>
    <submittedName>
        <fullName evidence="4">Short-chain dehydrogenase</fullName>
    </submittedName>
</protein>
<proteinExistence type="inferred from homology"/>
<gene>
    <name evidence="4" type="ORF">CR492_06755</name>
</gene>
<dbReference type="SUPFAM" id="SSF51735">
    <property type="entry name" value="NAD(P)-binding Rossmann-fold domains"/>
    <property type="match status" value="1"/>
</dbReference>
<dbReference type="GO" id="GO:0016491">
    <property type="term" value="F:oxidoreductase activity"/>
    <property type="evidence" value="ECO:0007669"/>
    <property type="project" value="UniProtKB-KW"/>
</dbReference>